<protein>
    <submittedName>
        <fullName evidence="3">Endonuclease domain-containing protein</fullName>
    </submittedName>
</protein>
<dbReference type="InterPro" id="IPR047216">
    <property type="entry name" value="Endonuclease_DUF559_bact"/>
</dbReference>
<evidence type="ECO:0000313" key="3">
    <source>
        <dbReference type="EMBL" id="MDH0143811.1"/>
    </source>
</evidence>
<name>A0AB73I0S5_AQUAC</name>
<evidence type="ECO:0000259" key="2">
    <source>
        <dbReference type="Pfam" id="PF04480"/>
    </source>
</evidence>
<dbReference type="EMBL" id="JAODZF010000010">
    <property type="protein sequence ID" value="MDH0143811.1"/>
    <property type="molecule type" value="Genomic_DNA"/>
</dbReference>
<dbReference type="Gene3D" id="3.40.960.10">
    <property type="entry name" value="VSR Endonuclease"/>
    <property type="match status" value="1"/>
</dbReference>
<dbReference type="CDD" id="cd01038">
    <property type="entry name" value="Endonuclease_DUF559"/>
    <property type="match status" value="1"/>
</dbReference>
<feature type="domain" description="DUF559" evidence="2">
    <location>
        <begin position="2"/>
        <end position="107"/>
    </location>
</feature>
<dbReference type="InterPro" id="IPR011335">
    <property type="entry name" value="Restrct_endonuc-II-like"/>
</dbReference>
<proteinExistence type="predicted"/>
<comment type="caution">
    <text evidence="3">The sequence shown here is derived from an EMBL/GenBank/DDBJ whole genome shotgun (WGS) entry which is preliminary data.</text>
</comment>
<keyword evidence="3" id="KW-0540">Nuclease</keyword>
<evidence type="ECO:0000256" key="1">
    <source>
        <dbReference type="SAM" id="MobiDB-lite"/>
    </source>
</evidence>
<dbReference type="InterPro" id="IPR007569">
    <property type="entry name" value="DUF559"/>
</dbReference>
<dbReference type="AlphaFoldDB" id="A0AB73I0S5"/>
<gene>
    <name evidence="3" type="ORF">N7380_15975</name>
</gene>
<dbReference type="Proteomes" id="UP001158058">
    <property type="component" value="Unassembled WGS sequence"/>
</dbReference>
<keyword evidence="3" id="KW-0378">Hydrolase</keyword>
<dbReference type="RefSeq" id="WP_280002605.1">
    <property type="nucleotide sequence ID" value="NZ_JAODZF010000010.1"/>
</dbReference>
<feature type="region of interest" description="Disordered" evidence="1">
    <location>
        <begin position="111"/>
        <end position="131"/>
    </location>
</feature>
<reference evidence="3" key="1">
    <citation type="submission" date="2022-09" db="EMBL/GenBank/DDBJ databases">
        <title>Intensive care unit water sources are persistently colonized with multi-drug resistant bacteria and are the site of extensive horizontal gene transfer of antibiotic resistance genes.</title>
        <authorList>
            <person name="Diorio-Toth L."/>
        </authorList>
    </citation>
    <scope>NUCLEOTIDE SEQUENCE</scope>
    <source>
        <strain evidence="3">GD04146</strain>
    </source>
</reference>
<dbReference type="PANTHER" id="PTHR38590">
    <property type="entry name" value="BLL0828 PROTEIN"/>
    <property type="match status" value="1"/>
</dbReference>
<dbReference type="Pfam" id="PF04480">
    <property type="entry name" value="DUF559"/>
    <property type="match status" value="1"/>
</dbReference>
<dbReference type="SUPFAM" id="SSF52980">
    <property type="entry name" value="Restriction endonuclease-like"/>
    <property type="match status" value="1"/>
</dbReference>
<evidence type="ECO:0000313" key="4">
    <source>
        <dbReference type="Proteomes" id="UP001158058"/>
    </source>
</evidence>
<sequence length="131" mass="15420">MELRENAKTLRIQMTDAETRLWYHLRAHRFMGLKFKRQKPIGCYIVDFVCLEQFLVIELDGGQHLEQAARDRERDEYLRERGYRVLRFWNHQVLGEMEAVLERIRLEVAPSPYAGRPGPSPPGVPLQVGEE</sequence>
<keyword evidence="3" id="KW-0255">Endonuclease</keyword>
<dbReference type="GO" id="GO:0004519">
    <property type="term" value="F:endonuclease activity"/>
    <property type="evidence" value="ECO:0007669"/>
    <property type="project" value="UniProtKB-KW"/>
</dbReference>
<accession>A0AB73I0S5</accession>
<organism evidence="3 4">
    <name type="scientific">Aquipseudomonas alcaligenes</name>
    <name type="common">Pseudomonas alcaligenes</name>
    <dbReference type="NCBI Taxonomy" id="43263"/>
    <lineage>
        <taxon>Bacteria</taxon>
        <taxon>Pseudomonadati</taxon>
        <taxon>Pseudomonadota</taxon>
        <taxon>Gammaproteobacteria</taxon>
        <taxon>Pseudomonadales</taxon>
        <taxon>Pseudomonadaceae</taxon>
        <taxon>Aquipseudomonas</taxon>
    </lineage>
</organism>
<dbReference type="PANTHER" id="PTHR38590:SF1">
    <property type="entry name" value="BLL0828 PROTEIN"/>
    <property type="match status" value="1"/>
</dbReference>